<protein>
    <submittedName>
        <fullName evidence="1">DUF4286 family protein</fullName>
    </submittedName>
</protein>
<name>A0A4U5JVH6_9GAMM</name>
<evidence type="ECO:0000313" key="1">
    <source>
        <dbReference type="EMBL" id="TKR30419.1"/>
    </source>
</evidence>
<dbReference type="InterPro" id="IPR025563">
    <property type="entry name" value="DUF4286"/>
</dbReference>
<dbReference type="Proteomes" id="UP000308707">
    <property type="component" value="Unassembled WGS sequence"/>
</dbReference>
<keyword evidence="2" id="KW-1185">Reference proteome</keyword>
<organism evidence="1 2">
    <name type="scientific">Luteimonas gilva</name>
    <dbReference type="NCBI Taxonomy" id="2572684"/>
    <lineage>
        <taxon>Bacteria</taxon>
        <taxon>Pseudomonadati</taxon>
        <taxon>Pseudomonadota</taxon>
        <taxon>Gammaproteobacteria</taxon>
        <taxon>Lysobacterales</taxon>
        <taxon>Lysobacteraceae</taxon>
        <taxon>Luteimonas</taxon>
    </lineage>
</organism>
<dbReference type="AlphaFoldDB" id="A0A4U5JVH6"/>
<dbReference type="EMBL" id="SZUA01000002">
    <property type="protein sequence ID" value="TKR30419.1"/>
    <property type="molecule type" value="Genomic_DNA"/>
</dbReference>
<dbReference type="SUPFAM" id="SSF54909">
    <property type="entry name" value="Dimeric alpha+beta barrel"/>
    <property type="match status" value="1"/>
</dbReference>
<dbReference type="RefSeq" id="WP_137266849.1">
    <property type="nucleotide sequence ID" value="NZ_SZUA01000002.1"/>
</dbReference>
<dbReference type="Pfam" id="PF14114">
    <property type="entry name" value="DUF4286"/>
    <property type="match status" value="1"/>
</dbReference>
<sequence length="123" mass="13946">MPPPAAPDGHVVYEVNVEVDAVLADDYRAWMDVHVREMVALPGFISARIHNLLAPGPDAGRQAMCVQFFLRDAAALDAYLRDHAMRFRASSLEQFGNRFRTTRRVMRHVVTMDREPSPADPHY</sequence>
<reference evidence="1 2" key="1">
    <citation type="submission" date="2019-04" db="EMBL/GenBank/DDBJ databases">
        <title>Reference strain of H23.</title>
        <authorList>
            <person name="Luo X."/>
        </authorList>
    </citation>
    <scope>NUCLEOTIDE SEQUENCE [LARGE SCALE GENOMIC DNA]</scope>
    <source>
        <strain evidence="1 2">H23</strain>
    </source>
</reference>
<evidence type="ECO:0000313" key="2">
    <source>
        <dbReference type="Proteomes" id="UP000308707"/>
    </source>
</evidence>
<dbReference type="OrthoDB" id="34442at2"/>
<proteinExistence type="predicted"/>
<accession>A0A4U5JVH6</accession>
<dbReference type="InterPro" id="IPR011008">
    <property type="entry name" value="Dimeric_a/b-barrel"/>
</dbReference>
<gene>
    <name evidence="1" type="ORF">FCE95_09850</name>
</gene>
<comment type="caution">
    <text evidence="1">The sequence shown here is derived from an EMBL/GenBank/DDBJ whole genome shotgun (WGS) entry which is preliminary data.</text>
</comment>